<accession>A0ABP5NRZ7</accession>
<evidence type="ECO:0000259" key="4">
    <source>
        <dbReference type="PROSITE" id="PS52009"/>
    </source>
</evidence>
<dbReference type="Pfam" id="PF02838">
    <property type="entry name" value="Glyco_hydro_20b"/>
    <property type="match status" value="1"/>
</dbReference>
<proteinExistence type="inferred from homology"/>
<reference evidence="6" key="1">
    <citation type="journal article" date="2019" name="Int. J. Syst. Evol. Microbiol.">
        <title>The Global Catalogue of Microorganisms (GCM) 10K type strain sequencing project: providing services to taxonomists for standard genome sequencing and annotation.</title>
        <authorList>
            <consortium name="The Broad Institute Genomics Platform"/>
            <consortium name="The Broad Institute Genome Sequencing Center for Infectious Disease"/>
            <person name="Wu L."/>
            <person name="Ma J."/>
        </authorList>
    </citation>
    <scope>NUCLEOTIDE SEQUENCE [LARGE SCALE GENOMIC DNA]</scope>
    <source>
        <strain evidence="6">JCM 16034</strain>
    </source>
</reference>
<comment type="caution">
    <text evidence="5">The sequence shown here is derived from an EMBL/GenBank/DDBJ whole genome shotgun (WGS) entry which is preliminary data.</text>
</comment>
<evidence type="ECO:0000313" key="6">
    <source>
        <dbReference type="Proteomes" id="UP001500432"/>
    </source>
</evidence>
<evidence type="ECO:0000256" key="1">
    <source>
        <dbReference type="ARBA" id="ARBA00022801"/>
    </source>
</evidence>
<dbReference type="InterPro" id="IPR051822">
    <property type="entry name" value="Glycosyl_Hydrolase_84"/>
</dbReference>
<dbReference type="InterPro" id="IPR029018">
    <property type="entry name" value="Hex-like_dom2"/>
</dbReference>
<dbReference type="Gene3D" id="3.30.379.10">
    <property type="entry name" value="Chitobiase/beta-hexosaminidase domain 2-like"/>
    <property type="match status" value="1"/>
</dbReference>
<dbReference type="InterPro" id="IPR015882">
    <property type="entry name" value="HEX_bac_N"/>
</dbReference>
<dbReference type="Gene3D" id="3.20.20.80">
    <property type="entry name" value="Glycosidases"/>
    <property type="match status" value="1"/>
</dbReference>
<protein>
    <submittedName>
        <fullName evidence="5">Beta-N-acetylglucosaminidase domain-containing protein</fullName>
    </submittedName>
</protein>
<comment type="similarity">
    <text evidence="3">Belongs to the glycosyl hydrolase 84 family.</text>
</comment>
<dbReference type="Pfam" id="PF07555">
    <property type="entry name" value="NAGidase"/>
    <property type="match status" value="1"/>
</dbReference>
<dbReference type="Gene3D" id="1.20.58.460">
    <property type="entry name" value="Hyaluronidase post-catalytic domain-like"/>
    <property type="match status" value="1"/>
</dbReference>
<dbReference type="SUPFAM" id="SSF51445">
    <property type="entry name" value="(Trans)glycosidases"/>
    <property type="match status" value="1"/>
</dbReference>
<organism evidence="5 6">
    <name type="scientific">Sinomonas flava</name>
    <dbReference type="NCBI Taxonomy" id="496857"/>
    <lineage>
        <taxon>Bacteria</taxon>
        <taxon>Bacillati</taxon>
        <taxon>Actinomycetota</taxon>
        <taxon>Actinomycetes</taxon>
        <taxon>Micrococcales</taxon>
        <taxon>Micrococcaceae</taxon>
        <taxon>Sinomonas</taxon>
    </lineage>
</organism>
<sequence>MRQYRRRPRLWFSGAVGSMGSSRLKARRGRVGLLAVLALLLATVLVVGWLVTGRASSAPYAGPALYPAPQHISGDGAALDFSGKVTLVIDESTDGAARSALDTLVREVAREVVTTSSAPQGDASAAGTVVYLGTQHSGGGPLEDALRGVRSAADDGSRTAALGRPEGYVLATGTVSGRPTAVLAGADPRGTFYAVQSLRRLLDGGRLAAVSVADWPLLGTRGVIEGFYGFPWSTEARSAVLDAMARSKMNTFVYSPKDDPYLRARWRDPYPDDAIGEIRDLVAAGQRNHIDVAYALSPGLDICYSRASDLDTAAAKIASVHALGIRQFVIPLDDIGGGLTCPEDRSRFTAGGSAGLAQAQAWFLNRLRDRLETDLPDLAPLQMVPTEYSGAETSRYKSRLGRDLDARIVVQWTGEEIVSHRITSASAGAARSTYGAPGKPRSILVWDNFPVNDFAQDRLFLSAVEERDGDLYKSLVGMVSNPMIQPYASLPGIATYADMTWNGPAYDPGASLDAALADLAGGDADALAALRAFTDLNQNWQLDYHPHPAPALSQDVDAFWSAYRSGRTTPAGLAERARLLERVPELLTHLRQPGYATDVAAWSAAAAHYGTALASAVRMLGAVHDGDADAADAARSATLAARDAAVVRAQPTLDRGTVVAVTGDGVVQQFLDEALKEYANAFGG</sequence>
<dbReference type="PANTHER" id="PTHR13170:SF16">
    <property type="entry name" value="PROTEIN O-GLCNACASE"/>
    <property type="match status" value="1"/>
</dbReference>
<gene>
    <name evidence="5" type="ORF">GCM10009849_25640</name>
</gene>
<keyword evidence="2 3" id="KW-0326">Glycosidase</keyword>
<feature type="active site" description="Proton donor" evidence="3">
    <location>
        <position position="334"/>
    </location>
</feature>
<dbReference type="PANTHER" id="PTHR13170">
    <property type="entry name" value="O-GLCNACASE"/>
    <property type="match status" value="1"/>
</dbReference>
<dbReference type="PROSITE" id="PS52009">
    <property type="entry name" value="GH84"/>
    <property type="match status" value="1"/>
</dbReference>
<keyword evidence="1 3" id="KW-0378">Hydrolase</keyword>
<evidence type="ECO:0000256" key="2">
    <source>
        <dbReference type="ARBA" id="ARBA00023295"/>
    </source>
</evidence>
<evidence type="ECO:0000313" key="5">
    <source>
        <dbReference type="EMBL" id="GAA2201380.1"/>
    </source>
</evidence>
<name>A0ABP5NRZ7_9MICC</name>
<dbReference type="SUPFAM" id="SSF55545">
    <property type="entry name" value="beta-N-acetylhexosaminidase-like domain"/>
    <property type="match status" value="1"/>
</dbReference>
<feature type="domain" description="GH84" evidence="4">
    <location>
        <begin position="219"/>
        <end position="504"/>
    </location>
</feature>
<keyword evidence="6" id="KW-1185">Reference proteome</keyword>
<dbReference type="InterPro" id="IPR017853">
    <property type="entry name" value="GH"/>
</dbReference>
<dbReference type="Proteomes" id="UP001500432">
    <property type="component" value="Unassembled WGS sequence"/>
</dbReference>
<evidence type="ECO:0000256" key="3">
    <source>
        <dbReference type="PROSITE-ProRule" id="PRU01353"/>
    </source>
</evidence>
<dbReference type="EMBL" id="BAAAQW010000006">
    <property type="protein sequence ID" value="GAA2201380.1"/>
    <property type="molecule type" value="Genomic_DNA"/>
</dbReference>
<dbReference type="InterPro" id="IPR011496">
    <property type="entry name" value="O-GlcNAcase_cat"/>
</dbReference>